<evidence type="ECO:0000313" key="1">
    <source>
        <dbReference type="EMBL" id="KAJ7556743.1"/>
    </source>
</evidence>
<keyword evidence="2" id="KW-1185">Reference proteome</keyword>
<dbReference type="EMBL" id="CM055096">
    <property type="protein sequence ID" value="KAJ7556743.1"/>
    <property type="molecule type" value="Genomic_DNA"/>
</dbReference>
<gene>
    <name evidence="1" type="ORF">O6H91_05G096300</name>
</gene>
<proteinExistence type="predicted"/>
<comment type="caution">
    <text evidence="1">The sequence shown here is derived from an EMBL/GenBank/DDBJ whole genome shotgun (WGS) entry which is preliminary data.</text>
</comment>
<sequence>MAQISEVVSIGGEDESDRGSRKISEKDPLMMDVVVEMSNSSGRDERGAKRARRASPSEDEPYSLSPGKFQQGGKKAKLGQERQGDTKDGLALELEATSSEQGLCPQRGESRIADESMANELEESPRAENGQQRLQPEQEKAALAASTSSTQAEEALRSNITNRKDEKGTETILLDQENTLEEADHRDGTGIELRGGGNFLHNGGGKTNKGRGEIAVRAKGTEGLDSGVEATEWTSLREDDENPVLASLIELPARNRNKVSSTSFEGSKDNQVTNTQHAMDPEENERQSRMLLKEKVAEMTAKVEEMEQQVAEVLRMRAAVMKNKMENGRPGVNLKENEKDRIGSTSKKQRQFEVARREAAHTKRMADLMRQFSTILRQITQHKWAWPFMRPVDVVALGLHDYFDVIKKPMDFGTIREKMNNPKEGAGYRNIQEICEDVRLVFSNAMTYNQEGTDVHIMAKTLSEKFEEKWKIVLEPKLHEEEAKRLQEQRKSEAKEAAEVEAADEATAENLAHMVCKQLVDLEDQLEDLKLQATSKCRTMSIEEKRQLGYNLGRLPPGPLNRVIQIIAKKNPDFNAAAYEVEVDIDAQDPATLWQLHCYVQMVLNPKSNDASGQIPSISRKKAHPSMAAKLLKQQDKES</sequence>
<evidence type="ECO:0000313" key="2">
    <source>
        <dbReference type="Proteomes" id="UP001162992"/>
    </source>
</evidence>
<reference evidence="2" key="1">
    <citation type="journal article" date="2024" name="Proc. Natl. Acad. Sci. U.S.A.">
        <title>Extraordinary preservation of gene collinearity over three hundred million years revealed in homosporous lycophytes.</title>
        <authorList>
            <person name="Li C."/>
            <person name="Wickell D."/>
            <person name="Kuo L.Y."/>
            <person name="Chen X."/>
            <person name="Nie B."/>
            <person name="Liao X."/>
            <person name="Peng D."/>
            <person name="Ji J."/>
            <person name="Jenkins J."/>
            <person name="Williams M."/>
            <person name="Shu S."/>
            <person name="Plott C."/>
            <person name="Barry K."/>
            <person name="Rajasekar S."/>
            <person name="Grimwood J."/>
            <person name="Han X."/>
            <person name="Sun S."/>
            <person name="Hou Z."/>
            <person name="He W."/>
            <person name="Dai G."/>
            <person name="Sun C."/>
            <person name="Schmutz J."/>
            <person name="Leebens-Mack J.H."/>
            <person name="Li F.W."/>
            <person name="Wang L."/>
        </authorList>
    </citation>
    <scope>NUCLEOTIDE SEQUENCE [LARGE SCALE GENOMIC DNA]</scope>
    <source>
        <strain evidence="2">cv. PW_Plant_1</strain>
    </source>
</reference>
<name>A0ACC2DR99_DIPCM</name>
<organism evidence="1 2">
    <name type="scientific">Diphasiastrum complanatum</name>
    <name type="common">Issler's clubmoss</name>
    <name type="synonym">Lycopodium complanatum</name>
    <dbReference type="NCBI Taxonomy" id="34168"/>
    <lineage>
        <taxon>Eukaryota</taxon>
        <taxon>Viridiplantae</taxon>
        <taxon>Streptophyta</taxon>
        <taxon>Embryophyta</taxon>
        <taxon>Tracheophyta</taxon>
        <taxon>Lycopodiopsida</taxon>
        <taxon>Lycopodiales</taxon>
        <taxon>Lycopodiaceae</taxon>
        <taxon>Lycopodioideae</taxon>
        <taxon>Diphasiastrum</taxon>
    </lineage>
</organism>
<accession>A0ACC2DR99</accession>
<dbReference type="Proteomes" id="UP001162992">
    <property type="component" value="Chromosome 5"/>
</dbReference>
<protein>
    <submittedName>
        <fullName evidence="1">Uncharacterized protein</fullName>
    </submittedName>
</protein>